<dbReference type="Pfam" id="PF10252">
    <property type="entry name" value="PP28"/>
    <property type="match status" value="1"/>
</dbReference>
<dbReference type="Proteomes" id="UP000823046">
    <property type="component" value="Unassembled WGS sequence"/>
</dbReference>
<reference evidence="3 4" key="1">
    <citation type="journal article" date="2020" name="bioRxiv">
        <title>Metabolic contributions of an alphaproteobacterial endosymbiont in the apicomplexan Cardiosporidium cionae.</title>
        <authorList>
            <person name="Hunter E.S."/>
            <person name="Paight C.J."/>
            <person name="Lane C.E."/>
        </authorList>
    </citation>
    <scope>NUCLEOTIDE SEQUENCE [LARGE SCALE GENOMIC DNA]</scope>
    <source>
        <strain evidence="3">ESH_2018</strain>
    </source>
</reference>
<accession>A0ABQ7JE74</accession>
<evidence type="ECO:0000313" key="4">
    <source>
        <dbReference type="Proteomes" id="UP000823046"/>
    </source>
</evidence>
<dbReference type="InterPro" id="IPR039876">
    <property type="entry name" value="HAP28"/>
</dbReference>
<evidence type="ECO:0000256" key="1">
    <source>
        <dbReference type="SAM" id="MobiDB-lite"/>
    </source>
</evidence>
<sequence length="177" mass="19330">MSGRGMSSRGRGKSRRPRGGRGGRHVSSAEEVIARNSVVENAIGEELEEDSQSEGETKNNGKVSSEAEDSDEEPLKAGGAAAFIKTCNPNHSKPDSEKTGVPSLSRKERERLQAENYDRILDKLMAEGKTTQAKADLARLAEVRARREETALKRQMETAVNAKVQAEQKLAAQRGRK</sequence>
<protein>
    <recommendedName>
        <fullName evidence="2">Casein kinase substrate phosphoprotein PP28 domain-containing protein</fullName>
    </recommendedName>
</protein>
<dbReference type="PANTHER" id="PTHR22055">
    <property type="entry name" value="28 KDA HEAT- AND ACID-STABLE PHOSPHOPROTEIN PDGF-ASSOCIATED PROTEIN"/>
    <property type="match status" value="1"/>
</dbReference>
<feature type="compositionally biased region" description="Basic residues" evidence="1">
    <location>
        <begin position="10"/>
        <end position="24"/>
    </location>
</feature>
<proteinExistence type="predicted"/>
<gene>
    <name evidence="3" type="ORF">IE077_000675</name>
</gene>
<comment type="caution">
    <text evidence="3">The sequence shown here is derived from an EMBL/GenBank/DDBJ whole genome shotgun (WGS) entry which is preliminary data.</text>
</comment>
<evidence type="ECO:0000259" key="2">
    <source>
        <dbReference type="Pfam" id="PF10252"/>
    </source>
</evidence>
<evidence type="ECO:0000313" key="3">
    <source>
        <dbReference type="EMBL" id="KAF8822258.1"/>
    </source>
</evidence>
<dbReference type="InterPro" id="IPR019380">
    <property type="entry name" value="Casein_kinase_sb_PP28"/>
</dbReference>
<feature type="domain" description="Casein kinase substrate phosphoprotein PP28" evidence="2">
    <location>
        <begin position="88"/>
        <end position="158"/>
    </location>
</feature>
<dbReference type="EMBL" id="JADAQX010000068">
    <property type="protein sequence ID" value="KAF8822258.1"/>
    <property type="molecule type" value="Genomic_DNA"/>
</dbReference>
<organism evidence="3 4">
    <name type="scientific">Cardiosporidium cionae</name>
    <dbReference type="NCBI Taxonomy" id="476202"/>
    <lineage>
        <taxon>Eukaryota</taxon>
        <taxon>Sar</taxon>
        <taxon>Alveolata</taxon>
        <taxon>Apicomplexa</taxon>
        <taxon>Aconoidasida</taxon>
        <taxon>Nephromycida</taxon>
        <taxon>Cardiosporidium</taxon>
    </lineage>
</organism>
<keyword evidence="4" id="KW-1185">Reference proteome</keyword>
<feature type="region of interest" description="Disordered" evidence="1">
    <location>
        <begin position="1"/>
        <end position="112"/>
    </location>
</feature>
<name>A0ABQ7JE74_9APIC</name>
<feature type="compositionally biased region" description="Acidic residues" evidence="1">
    <location>
        <begin position="43"/>
        <end position="53"/>
    </location>
</feature>